<dbReference type="GO" id="GO:0008168">
    <property type="term" value="F:methyltransferase activity"/>
    <property type="evidence" value="ECO:0007669"/>
    <property type="project" value="UniProtKB-KW"/>
</dbReference>
<gene>
    <name evidence="2" type="ORF">HBA54_13175</name>
</gene>
<keyword evidence="3" id="KW-1185">Reference proteome</keyword>
<protein>
    <submittedName>
        <fullName evidence="2">Class I SAM-dependent methyltransferase</fullName>
    </submittedName>
</protein>
<name>A0A967EY29_9PROT</name>
<dbReference type="Gene3D" id="3.40.50.150">
    <property type="entry name" value="Vaccinia Virus protein VP39"/>
    <property type="match status" value="1"/>
</dbReference>
<feature type="domain" description="Methyltransferase" evidence="1">
    <location>
        <begin position="48"/>
        <end position="144"/>
    </location>
</feature>
<dbReference type="EMBL" id="JAAQPH010000009">
    <property type="protein sequence ID" value="NIA69547.1"/>
    <property type="molecule type" value="Genomic_DNA"/>
</dbReference>
<keyword evidence="2" id="KW-0489">Methyltransferase</keyword>
<proteinExistence type="predicted"/>
<dbReference type="InterPro" id="IPR029063">
    <property type="entry name" value="SAM-dependent_MTases_sf"/>
</dbReference>
<keyword evidence="2" id="KW-0808">Transferase</keyword>
<dbReference type="PANTHER" id="PTHR43591">
    <property type="entry name" value="METHYLTRANSFERASE"/>
    <property type="match status" value="1"/>
</dbReference>
<dbReference type="SUPFAM" id="SSF53335">
    <property type="entry name" value="S-adenosyl-L-methionine-dependent methyltransferases"/>
    <property type="match status" value="1"/>
</dbReference>
<dbReference type="CDD" id="cd02440">
    <property type="entry name" value="AdoMet_MTases"/>
    <property type="match status" value="1"/>
</dbReference>
<comment type="caution">
    <text evidence="2">The sequence shown here is derived from an EMBL/GenBank/DDBJ whole genome shotgun (WGS) entry which is preliminary data.</text>
</comment>
<evidence type="ECO:0000259" key="1">
    <source>
        <dbReference type="Pfam" id="PF13649"/>
    </source>
</evidence>
<dbReference type="Proteomes" id="UP000761264">
    <property type="component" value="Unassembled WGS sequence"/>
</dbReference>
<organism evidence="2 3">
    <name type="scientific">Pelagibius litoralis</name>
    <dbReference type="NCBI Taxonomy" id="374515"/>
    <lineage>
        <taxon>Bacteria</taxon>
        <taxon>Pseudomonadati</taxon>
        <taxon>Pseudomonadota</taxon>
        <taxon>Alphaproteobacteria</taxon>
        <taxon>Rhodospirillales</taxon>
        <taxon>Rhodovibrionaceae</taxon>
        <taxon>Pelagibius</taxon>
    </lineage>
</organism>
<dbReference type="PANTHER" id="PTHR43591:SF24">
    <property type="entry name" value="2-METHOXY-6-POLYPRENYL-1,4-BENZOQUINOL METHYLASE, MITOCHONDRIAL"/>
    <property type="match status" value="1"/>
</dbReference>
<dbReference type="AlphaFoldDB" id="A0A967EY29"/>
<dbReference type="InterPro" id="IPR041698">
    <property type="entry name" value="Methyltransf_25"/>
</dbReference>
<evidence type="ECO:0000313" key="3">
    <source>
        <dbReference type="Proteomes" id="UP000761264"/>
    </source>
</evidence>
<evidence type="ECO:0000313" key="2">
    <source>
        <dbReference type="EMBL" id="NIA69547.1"/>
    </source>
</evidence>
<dbReference type="Pfam" id="PF13649">
    <property type="entry name" value="Methyltransf_25"/>
    <property type="match status" value="1"/>
</dbReference>
<reference evidence="2" key="1">
    <citation type="submission" date="2020-03" db="EMBL/GenBank/DDBJ databases">
        <title>Genome of Pelagibius litoralis DSM 21314T.</title>
        <authorList>
            <person name="Wang G."/>
        </authorList>
    </citation>
    <scope>NUCLEOTIDE SEQUENCE</scope>
    <source>
        <strain evidence="2">DSM 21314</strain>
    </source>
</reference>
<sequence>MSYDPRTAWESAYRSQTEIAYPAEGVIRIFKGRFPKLNLPTEHKGLSILDLGCGDGRHLPFFASLGFEVSAVEISDNLCESLQQKMSSISVPVDIRCGHAGNIPFDNGSFDRLLTWNSCYYMSAGEENFQDHVKEMARVIKPGGWIIASIPKKMSFIFNGSEPANSPGYRVIRDDYFGARNGEVMRCLENQVDLEESFCQEFEGFCHADIDMNWFGLAYHWHVFCARKKS</sequence>
<accession>A0A967EY29</accession>
<dbReference type="RefSeq" id="WP_167225260.1">
    <property type="nucleotide sequence ID" value="NZ_JAAQPH010000009.1"/>
</dbReference>
<dbReference type="GO" id="GO:0032259">
    <property type="term" value="P:methylation"/>
    <property type="evidence" value="ECO:0007669"/>
    <property type="project" value="UniProtKB-KW"/>
</dbReference>